<proteinExistence type="predicted"/>
<gene>
    <name evidence="1" type="ORF">BS329_38920</name>
</gene>
<protein>
    <submittedName>
        <fullName evidence="1">Uncharacterized protein</fullName>
    </submittedName>
</protein>
<dbReference type="Proteomes" id="UP000187486">
    <property type="component" value="Unassembled WGS sequence"/>
</dbReference>
<dbReference type="STRING" id="76021.BS329_38920"/>
<dbReference type="EMBL" id="MQUQ01000031">
    <property type="protein sequence ID" value="OLZ43633.1"/>
    <property type="molecule type" value="Genomic_DNA"/>
</dbReference>
<dbReference type="RefSeq" id="WP_076168294.1">
    <property type="nucleotide sequence ID" value="NZ_JBEZVB010000047.1"/>
</dbReference>
<evidence type="ECO:0000313" key="1">
    <source>
        <dbReference type="EMBL" id="OLZ43633.1"/>
    </source>
</evidence>
<keyword evidence="2" id="KW-1185">Reference proteome</keyword>
<organism evidence="1 2">
    <name type="scientific">Amycolatopsis coloradensis</name>
    <dbReference type="NCBI Taxonomy" id="76021"/>
    <lineage>
        <taxon>Bacteria</taxon>
        <taxon>Bacillati</taxon>
        <taxon>Actinomycetota</taxon>
        <taxon>Actinomycetes</taxon>
        <taxon>Pseudonocardiales</taxon>
        <taxon>Pseudonocardiaceae</taxon>
        <taxon>Amycolatopsis</taxon>
    </lineage>
</organism>
<dbReference type="AlphaFoldDB" id="A0A1R0KEN8"/>
<comment type="caution">
    <text evidence="1">The sequence shown here is derived from an EMBL/GenBank/DDBJ whole genome shotgun (WGS) entry which is preliminary data.</text>
</comment>
<name>A0A1R0KEN8_9PSEU</name>
<sequence>MVYLYDRLPVPVYPPALQVGDVLDFLPLFPFPSILLGVERVSEGLLYRLTLHNLTEQPLFPSDQPLPLIHGLRAQKVHCARCSLKYEIVFDVAETNAAQLTCLVCPR</sequence>
<accession>A0A1R0KEN8</accession>
<reference evidence="1 2" key="1">
    <citation type="submission" date="2016-01" db="EMBL/GenBank/DDBJ databases">
        <title>Amycolatopsis coloradensis genome sequencing and assembly.</title>
        <authorList>
            <person name="Mayilraj S."/>
        </authorList>
    </citation>
    <scope>NUCLEOTIDE SEQUENCE [LARGE SCALE GENOMIC DNA]</scope>
    <source>
        <strain evidence="1 2">DSM 44225</strain>
    </source>
</reference>
<evidence type="ECO:0000313" key="2">
    <source>
        <dbReference type="Proteomes" id="UP000187486"/>
    </source>
</evidence>